<protein>
    <recommendedName>
        <fullName evidence="7">PHD-type domain-containing protein</fullName>
    </recommendedName>
</protein>
<dbReference type="InterPro" id="IPR013083">
    <property type="entry name" value="Znf_RING/FYVE/PHD"/>
</dbReference>
<accession>A0AA39YD70</accession>
<comment type="caution">
    <text evidence="5">The sequence shown here is derived from an EMBL/GenBank/DDBJ whole genome shotgun (WGS) entry which is preliminary data.</text>
</comment>
<sequence length="181" mass="20171">MGNEFLRKTSELHSDNIICTEVFRACVDLIEGDGSMMDALASDPKMKRKYIPGGPGGGGKWFDVVDDDKKRRSKKAKPTINRENSQHSSQMSVSSLPTPQNTDGEFIWAGLENSTKPPLPEETPQKPTMAVQSGCTCGRVVDDDFEAISCANLDCRRREFHLDCVGLERRVPNWRCDDCES</sequence>
<proteinExistence type="predicted"/>
<dbReference type="AlphaFoldDB" id="A0AA39YD70"/>
<evidence type="ECO:0000256" key="2">
    <source>
        <dbReference type="ARBA" id="ARBA00022771"/>
    </source>
</evidence>
<gene>
    <name evidence="5" type="ORF">DIS24_g7006</name>
</gene>
<dbReference type="InterPro" id="IPR019786">
    <property type="entry name" value="Zinc_finger_PHD-type_CS"/>
</dbReference>
<evidence type="ECO:0000256" key="4">
    <source>
        <dbReference type="SAM" id="MobiDB-lite"/>
    </source>
</evidence>
<dbReference type="GO" id="GO:0008270">
    <property type="term" value="F:zinc ion binding"/>
    <property type="evidence" value="ECO:0007669"/>
    <property type="project" value="UniProtKB-KW"/>
</dbReference>
<feature type="region of interest" description="Disordered" evidence="4">
    <location>
        <begin position="61"/>
        <end position="105"/>
    </location>
</feature>
<keyword evidence="6" id="KW-1185">Reference proteome</keyword>
<keyword evidence="1" id="KW-0479">Metal-binding</keyword>
<keyword evidence="2" id="KW-0863">Zinc-finger</keyword>
<dbReference type="InterPro" id="IPR011011">
    <property type="entry name" value="Znf_FYVE_PHD"/>
</dbReference>
<dbReference type="EMBL" id="JAUJDW010000038">
    <property type="protein sequence ID" value="KAK0650199.1"/>
    <property type="molecule type" value="Genomic_DNA"/>
</dbReference>
<reference evidence="5" key="1">
    <citation type="submission" date="2023-06" db="EMBL/GenBank/DDBJ databases">
        <title>Multi-omics analyses reveal the molecular pathogenesis toolkit of Lasiodiplodia hormozganensis, a cross-kingdom pathogen.</title>
        <authorList>
            <person name="Felix C."/>
            <person name="Meneses R."/>
            <person name="Goncalves M.F.M."/>
            <person name="Tilleman L."/>
            <person name="Duarte A.S."/>
            <person name="Jorrin-Novo J.V."/>
            <person name="Van De Peer Y."/>
            <person name="Deforce D."/>
            <person name="Van Nieuwerburgh F."/>
            <person name="Esteves A.C."/>
            <person name="Alves A."/>
        </authorList>
    </citation>
    <scope>NUCLEOTIDE SEQUENCE</scope>
    <source>
        <strain evidence="5">CBS 339.90</strain>
    </source>
</reference>
<evidence type="ECO:0000256" key="1">
    <source>
        <dbReference type="ARBA" id="ARBA00022723"/>
    </source>
</evidence>
<evidence type="ECO:0000313" key="6">
    <source>
        <dbReference type="Proteomes" id="UP001175001"/>
    </source>
</evidence>
<dbReference type="Proteomes" id="UP001175001">
    <property type="component" value="Unassembled WGS sequence"/>
</dbReference>
<evidence type="ECO:0000313" key="5">
    <source>
        <dbReference type="EMBL" id="KAK0650199.1"/>
    </source>
</evidence>
<name>A0AA39YD70_9PEZI</name>
<keyword evidence="3" id="KW-0862">Zinc</keyword>
<evidence type="ECO:0008006" key="7">
    <source>
        <dbReference type="Google" id="ProtNLM"/>
    </source>
</evidence>
<feature type="compositionally biased region" description="Low complexity" evidence="4">
    <location>
        <begin position="86"/>
        <end position="95"/>
    </location>
</feature>
<dbReference type="PROSITE" id="PS01359">
    <property type="entry name" value="ZF_PHD_1"/>
    <property type="match status" value="1"/>
</dbReference>
<dbReference type="SUPFAM" id="SSF57903">
    <property type="entry name" value="FYVE/PHD zinc finger"/>
    <property type="match status" value="1"/>
</dbReference>
<evidence type="ECO:0000256" key="3">
    <source>
        <dbReference type="ARBA" id="ARBA00022833"/>
    </source>
</evidence>
<feature type="region of interest" description="Disordered" evidence="4">
    <location>
        <begin position="111"/>
        <end position="130"/>
    </location>
</feature>
<dbReference type="Gene3D" id="3.30.40.10">
    <property type="entry name" value="Zinc/RING finger domain, C3HC4 (zinc finger)"/>
    <property type="match status" value="1"/>
</dbReference>
<organism evidence="5 6">
    <name type="scientific">Lasiodiplodia hormozganensis</name>
    <dbReference type="NCBI Taxonomy" id="869390"/>
    <lineage>
        <taxon>Eukaryota</taxon>
        <taxon>Fungi</taxon>
        <taxon>Dikarya</taxon>
        <taxon>Ascomycota</taxon>
        <taxon>Pezizomycotina</taxon>
        <taxon>Dothideomycetes</taxon>
        <taxon>Dothideomycetes incertae sedis</taxon>
        <taxon>Botryosphaeriales</taxon>
        <taxon>Botryosphaeriaceae</taxon>
        <taxon>Lasiodiplodia</taxon>
    </lineage>
</organism>